<evidence type="ECO:0000313" key="2">
    <source>
        <dbReference type="Proteomes" id="UP000077752"/>
    </source>
</evidence>
<evidence type="ECO:0000313" key="1">
    <source>
        <dbReference type="EMBL" id="OAI91574.1"/>
    </source>
</evidence>
<name>A0A177SLW1_PSEPU</name>
<proteinExistence type="predicted"/>
<dbReference type="Proteomes" id="UP000077752">
    <property type="component" value="Unassembled WGS sequence"/>
</dbReference>
<organism evidence="1 2">
    <name type="scientific">Pseudomonas putida</name>
    <name type="common">Arthrobacter siderocapsulatus</name>
    <dbReference type="NCBI Taxonomy" id="303"/>
    <lineage>
        <taxon>Bacteria</taxon>
        <taxon>Pseudomonadati</taxon>
        <taxon>Pseudomonadota</taxon>
        <taxon>Gammaproteobacteria</taxon>
        <taxon>Pseudomonadales</taxon>
        <taxon>Pseudomonadaceae</taxon>
        <taxon>Pseudomonas</taxon>
    </lineage>
</organism>
<accession>A0A177SLW1</accession>
<sequence length="155" mass="16794">MLLQQLLEKGGTTTCPVRRQQDWDIATIDAEVNQDTASVRVEFKSLARRLRLQRGDSANHLHLRDFIQDLANDRCDAVAKALALMDAHEYLSASLPDGHVAYITPTPWPATPFAAAITNNIGEMCAVASGADKDDLVAKVRAKLGLAVEGNGEQA</sequence>
<protein>
    <submittedName>
        <fullName evidence="1">Uncharacterized protein</fullName>
    </submittedName>
</protein>
<dbReference type="AlphaFoldDB" id="A0A177SLW1"/>
<gene>
    <name evidence="1" type="ORF">AYO28_20435</name>
</gene>
<reference evidence="1 2" key="1">
    <citation type="submission" date="2016-03" db="EMBL/GenBank/DDBJ databases">
        <title>Draft Genome Assembly of Pseudomonas putida strain CBF10-2.</title>
        <authorList>
            <person name="Iyer R.S."/>
            <person name="Damania A."/>
        </authorList>
    </citation>
    <scope>NUCLEOTIDE SEQUENCE [LARGE SCALE GENOMIC DNA]</scope>
    <source>
        <strain evidence="1 2">CBF10-2</strain>
    </source>
</reference>
<dbReference type="EMBL" id="LUCV01000023">
    <property type="protein sequence ID" value="OAI91574.1"/>
    <property type="molecule type" value="Genomic_DNA"/>
</dbReference>
<comment type="caution">
    <text evidence="1">The sequence shown here is derived from an EMBL/GenBank/DDBJ whole genome shotgun (WGS) entry which is preliminary data.</text>
</comment>